<dbReference type="GO" id="GO:0003918">
    <property type="term" value="F:DNA topoisomerase type II (double strand cut, ATP-hydrolyzing) activity"/>
    <property type="evidence" value="ECO:0007669"/>
    <property type="project" value="InterPro"/>
</dbReference>
<dbReference type="GO" id="GO:0005737">
    <property type="term" value="C:cytoplasm"/>
    <property type="evidence" value="ECO:0007669"/>
    <property type="project" value="UniProtKB-SubCell"/>
</dbReference>
<keyword evidence="5" id="KW-0963">Cytoplasm</keyword>
<reference evidence="9" key="1">
    <citation type="submission" date="2025-08" db="UniProtKB">
        <authorList>
            <consortium name="Ensembl"/>
        </authorList>
    </citation>
    <scope>IDENTIFICATION</scope>
</reference>
<dbReference type="InterPro" id="IPR013760">
    <property type="entry name" value="Topo_IIA-like_dom_sf"/>
</dbReference>
<dbReference type="GO" id="GO:0003677">
    <property type="term" value="F:DNA binding"/>
    <property type="evidence" value="ECO:0007669"/>
    <property type="project" value="UniProtKB-UniRule"/>
</dbReference>
<comment type="caution">
    <text evidence="7">Lacks conserved residue(s) required for the propagation of feature annotation.</text>
</comment>
<dbReference type="AlphaFoldDB" id="A0A8C5SP17"/>
<dbReference type="SMART" id="SM00434">
    <property type="entry name" value="TOP4c"/>
    <property type="match status" value="1"/>
</dbReference>
<sequence>MLSPLARLAFPEVDNNVLKFLYDDNQRVEPEWYIPIIPMVLINGAEGIGTGWSCKVPNYDIREVVNNIRRMLDGDEPFTMIPSYKNFKGTIDELGQNHFLINGEISVLSSTTIEISELPVRIWTQTYKEQVLEPMLTGTEKTPSLITDYKEYHTDTTVKFIVTMSEQKLVEAEAIGLHKVFKLQSPLSCSNMVLFDHTGCLKKYETAEDILDEFYQVRLRYYGLRKEWLTGMLGAESAKLNNQARFILEKIEGKIVIENKPKKEIIQVLTKRGYDSDPVKAWKESQQKDIDEKFFNAEEDTDKENESSAASGPDFNYLLNMPLWYLTKEKKDEMCKQRDNKLENLKQKDPTELWREDMAAFIQELDVGKLGFWGQIQSTSSLSETLLINSPVSSFGYGAGI</sequence>
<evidence type="ECO:0000256" key="3">
    <source>
        <dbReference type="ARBA" id="ARBA00004642"/>
    </source>
</evidence>
<dbReference type="InterPro" id="IPR002205">
    <property type="entry name" value="Topo_IIA_dom_A"/>
</dbReference>
<evidence type="ECO:0000259" key="8">
    <source>
        <dbReference type="PROSITE" id="PS52040"/>
    </source>
</evidence>
<dbReference type="GO" id="GO:0005654">
    <property type="term" value="C:nucleoplasm"/>
    <property type="evidence" value="ECO:0007669"/>
    <property type="project" value="UniProtKB-SubCell"/>
</dbReference>
<evidence type="ECO:0000256" key="2">
    <source>
        <dbReference type="ARBA" id="ARBA00004604"/>
    </source>
</evidence>
<comment type="subcellular location">
    <subcellularLocation>
        <location evidence="1">Cytoplasm</location>
    </subcellularLocation>
    <subcellularLocation>
        <location evidence="2">Nucleus</location>
        <location evidence="2">Nucleolus</location>
    </subcellularLocation>
    <subcellularLocation>
        <location evidence="3">Nucleus</location>
        <location evidence="3">Nucleoplasm</location>
    </subcellularLocation>
</comment>
<evidence type="ECO:0000256" key="4">
    <source>
        <dbReference type="ARBA" id="ARBA00011080"/>
    </source>
</evidence>
<dbReference type="Pfam" id="PF00521">
    <property type="entry name" value="DNA_topoisoIV"/>
    <property type="match status" value="1"/>
</dbReference>
<dbReference type="GeneTree" id="ENSGT00940000157539"/>
<protein>
    <recommendedName>
        <fullName evidence="8">Topo IIA-type catalytic domain-containing protein</fullName>
    </recommendedName>
</protein>
<evidence type="ECO:0000256" key="1">
    <source>
        <dbReference type="ARBA" id="ARBA00004496"/>
    </source>
</evidence>
<name>A0A8C5SP17_LATLA</name>
<dbReference type="Gene3D" id="1.10.268.10">
    <property type="entry name" value="Topoisomerase, domain 3"/>
    <property type="match status" value="1"/>
</dbReference>
<evidence type="ECO:0000313" key="10">
    <source>
        <dbReference type="Proteomes" id="UP000694406"/>
    </source>
</evidence>
<reference evidence="9" key="2">
    <citation type="submission" date="2025-09" db="UniProtKB">
        <authorList>
            <consortium name="Ensembl"/>
        </authorList>
    </citation>
    <scope>IDENTIFICATION</scope>
</reference>
<dbReference type="GO" id="GO:0000819">
    <property type="term" value="P:sister chromatid segregation"/>
    <property type="evidence" value="ECO:0007669"/>
    <property type="project" value="TreeGrafter"/>
</dbReference>
<evidence type="ECO:0000256" key="5">
    <source>
        <dbReference type="ARBA" id="ARBA00022490"/>
    </source>
</evidence>
<dbReference type="PANTHER" id="PTHR10169:SF61">
    <property type="entry name" value="DNA TOPOISOMERASE 2-ALPHA"/>
    <property type="match status" value="1"/>
</dbReference>
<feature type="domain" description="Topo IIA-type catalytic" evidence="8">
    <location>
        <begin position="1"/>
        <end position="358"/>
    </location>
</feature>
<dbReference type="FunFam" id="1.10.268.10:FF:000002">
    <property type="entry name" value="DNA topoisomerase 2"/>
    <property type="match status" value="1"/>
</dbReference>
<organism evidence="9 10">
    <name type="scientific">Laticauda laticaudata</name>
    <name type="common">Blue-ringed sea krait</name>
    <name type="synonym">Blue-lipped sea krait</name>
    <dbReference type="NCBI Taxonomy" id="8630"/>
    <lineage>
        <taxon>Eukaryota</taxon>
        <taxon>Metazoa</taxon>
        <taxon>Chordata</taxon>
        <taxon>Craniata</taxon>
        <taxon>Vertebrata</taxon>
        <taxon>Euteleostomi</taxon>
        <taxon>Lepidosauria</taxon>
        <taxon>Squamata</taxon>
        <taxon>Bifurcata</taxon>
        <taxon>Unidentata</taxon>
        <taxon>Episquamata</taxon>
        <taxon>Toxicofera</taxon>
        <taxon>Serpentes</taxon>
        <taxon>Colubroidea</taxon>
        <taxon>Elapidae</taxon>
        <taxon>Laticaudinae</taxon>
        <taxon>Laticauda</taxon>
    </lineage>
</organism>
<dbReference type="GO" id="GO:0000712">
    <property type="term" value="P:resolution of meiotic recombination intermediates"/>
    <property type="evidence" value="ECO:0007669"/>
    <property type="project" value="TreeGrafter"/>
</dbReference>
<dbReference type="Proteomes" id="UP000694406">
    <property type="component" value="Unplaced"/>
</dbReference>
<keyword evidence="6 7" id="KW-0238">DNA-binding</keyword>
<dbReference type="Ensembl" id="ENSLLTT00000020024.1">
    <property type="protein sequence ID" value="ENSLLTP00000019312.1"/>
    <property type="gene ID" value="ENSLLTG00000014549.1"/>
</dbReference>
<dbReference type="GO" id="GO:0030263">
    <property type="term" value="P:apoptotic chromosome condensation"/>
    <property type="evidence" value="ECO:0007669"/>
    <property type="project" value="TreeGrafter"/>
</dbReference>
<dbReference type="InterPro" id="IPR001154">
    <property type="entry name" value="TopoII_euk"/>
</dbReference>
<evidence type="ECO:0000256" key="6">
    <source>
        <dbReference type="ARBA" id="ARBA00023125"/>
    </source>
</evidence>
<dbReference type="SUPFAM" id="SSF56719">
    <property type="entry name" value="Type II DNA topoisomerase"/>
    <property type="match status" value="1"/>
</dbReference>
<dbReference type="GO" id="GO:0005524">
    <property type="term" value="F:ATP binding"/>
    <property type="evidence" value="ECO:0007669"/>
    <property type="project" value="InterPro"/>
</dbReference>
<accession>A0A8C5SP17</accession>
<dbReference type="PRINTS" id="PR01158">
    <property type="entry name" value="TOPISMRASEII"/>
</dbReference>
<proteinExistence type="inferred from homology"/>
<dbReference type="InterPro" id="IPR013757">
    <property type="entry name" value="Topo_IIA_A_a_sf"/>
</dbReference>
<dbReference type="Gene3D" id="3.30.1360.40">
    <property type="match status" value="1"/>
</dbReference>
<dbReference type="Gene3D" id="3.90.199.10">
    <property type="entry name" value="Topoisomerase II, domain 5"/>
    <property type="match status" value="1"/>
</dbReference>
<keyword evidence="10" id="KW-1185">Reference proteome</keyword>
<comment type="similarity">
    <text evidence="4">Belongs to the type II topoisomerase family.</text>
</comment>
<dbReference type="InterPro" id="IPR013758">
    <property type="entry name" value="Topo_IIA_A/C_ab"/>
</dbReference>
<dbReference type="GO" id="GO:0006265">
    <property type="term" value="P:DNA topological change"/>
    <property type="evidence" value="ECO:0007669"/>
    <property type="project" value="InterPro"/>
</dbReference>
<evidence type="ECO:0000256" key="7">
    <source>
        <dbReference type="PROSITE-ProRule" id="PRU01384"/>
    </source>
</evidence>
<dbReference type="PANTHER" id="PTHR10169">
    <property type="entry name" value="DNA TOPOISOMERASE/GYRASE"/>
    <property type="match status" value="1"/>
</dbReference>
<dbReference type="FunFam" id="3.30.1360.40:FF:000003">
    <property type="entry name" value="DNA topoisomerase 2"/>
    <property type="match status" value="1"/>
</dbReference>
<dbReference type="GO" id="GO:0005730">
    <property type="term" value="C:nucleolus"/>
    <property type="evidence" value="ECO:0007669"/>
    <property type="project" value="UniProtKB-SubCell"/>
</dbReference>
<evidence type="ECO:0000313" key="9">
    <source>
        <dbReference type="Ensembl" id="ENSLLTP00000019312.1"/>
    </source>
</evidence>
<dbReference type="InterPro" id="IPR050634">
    <property type="entry name" value="DNA_Topoisomerase_II"/>
</dbReference>
<dbReference type="PROSITE" id="PS52040">
    <property type="entry name" value="TOPO_IIA"/>
    <property type="match status" value="1"/>
</dbReference>